<keyword evidence="2 6" id="KW-0540">Nuclease</keyword>
<keyword evidence="1 6" id="KW-1277">Toxin-antitoxin system</keyword>
<comment type="function">
    <text evidence="6">Toxic component of a toxin-antitoxin (TA) system. An RNase.</text>
</comment>
<protein>
    <recommendedName>
        <fullName evidence="6">Ribonuclease VapC</fullName>
        <shortName evidence="6">RNase VapC</shortName>
        <ecNumber evidence="6">3.1.-.-</ecNumber>
    </recommendedName>
    <alternativeName>
        <fullName evidence="6">Toxin VapC</fullName>
    </alternativeName>
</protein>
<keyword evidence="3 6" id="KW-0479">Metal-binding</keyword>
<evidence type="ECO:0000256" key="3">
    <source>
        <dbReference type="ARBA" id="ARBA00022723"/>
    </source>
</evidence>
<dbReference type="GO" id="GO:0000287">
    <property type="term" value="F:magnesium ion binding"/>
    <property type="evidence" value="ECO:0007669"/>
    <property type="project" value="UniProtKB-UniRule"/>
</dbReference>
<dbReference type="EMBL" id="CADCVF010000052">
    <property type="protein sequence ID" value="CAA9460646.1"/>
    <property type="molecule type" value="Genomic_DNA"/>
</dbReference>
<keyword evidence="4 6" id="KW-0378">Hydrolase</keyword>
<dbReference type="InterPro" id="IPR002716">
    <property type="entry name" value="PIN_dom"/>
</dbReference>
<dbReference type="HAMAP" id="MF_00265">
    <property type="entry name" value="VapC_Nob1"/>
    <property type="match status" value="1"/>
</dbReference>
<accession>A0A6J4R6P9</accession>
<feature type="binding site" evidence="6">
    <location>
        <position position="86"/>
    </location>
    <ligand>
        <name>Mg(2+)</name>
        <dbReference type="ChEBI" id="CHEBI:18420"/>
    </ligand>
</feature>
<proteinExistence type="inferred from homology"/>
<dbReference type="Pfam" id="PF01850">
    <property type="entry name" value="PIN"/>
    <property type="match status" value="1"/>
</dbReference>
<dbReference type="GO" id="GO:0016787">
    <property type="term" value="F:hydrolase activity"/>
    <property type="evidence" value="ECO:0007669"/>
    <property type="project" value="UniProtKB-KW"/>
</dbReference>
<evidence type="ECO:0000313" key="8">
    <source>
        <dbReference type="EMBL" id="CAA9460646.1"/>
    </source>
</evidence>
<organism evidence="8">
    <name type="scientific">uncultured Rubrobacteraceae bacterium</name>
    <dbReference type="NCBI Taxonomy" id="349277"/>
    <lineage>
        <taxon>Bacteria</taxon>
        <taxon>Bacillati</taxon>
        <taxon>Actinomycetota</taxon>
        <taxon>Rubrobacteria</taxon>
        <taxon>Rubrobacterales</taxon>
        <taxon>Rubrobacteraceae</taxon>
        <taxon>environmental samples</taxon>
    </lineage>
</organism>
<comment type="similarity">
    <text evidence="6">Belongs to the PINc/VapC protein family.</text>
</comment>
<dbReference type="EC" id="3.1.-.-" evidence="6"/>
<evidence type="ECO:0000256" key="5">
    <source>
        <dbReference type="ARBA" id="ARBA00022842"/>
    </source>
</evidence>
<dbReference type="InterPro" id="IPR029060">
    <property type="entry name" value="PIN-like_dom_sf"/>
</dbReference>
<dbReference type="Gene3D" id="3.40.50.1010">
    <property type="entry name" value="5'-nuclease"/>
    <property type="match status" value="1"/>
</dbReference>
<evidence type="ECO:0000256" key="1">
    <source>
        <dbReference type="ARBA" id="ARBA00022649"/>
    </source>
</evidence>
<dbReference type="GO" id="GO:0004540">
    <property type="term" value="F:RNA nuclease activity"/>
    <property type="evidence" value="ECO:0007669"/>
    <property type="project" value="InterPro"/>
</dbReference>
<comment type="cofactor">
    <cofactor evidence="6">
        <name>Mg(2+)</name>
        <dbReference type="ChEBI" id="CHEBI:18420"/>
    </cofactor>
</comment>
<keyword evidence="6" id="KW-0800">Toxin</keyword>
<sequence>MILVDTSVWIDHLRSGEPSLAAALEAGWVMMHPFVLGELACGNLANRSEVLELLGNLPAAPTATDPEALDFVERRSLMGRGVGYIDVHLLASIALSGDGRLWTRDRRLAAAATDLELAFSEEE</sequence>
<evidence type="ECO:0000256" key="6">
    <source>
        <dbReference type="HAMAP-Rule" id="MF_00265"/>
    </source>
</evidence>
<dbReference type="GO" id="GO:0090729">
    <property type="term" value="F:toxin activity"/>
    <property type="evidence" value="ECO:0007669"/>
    <property type="project" value="UniProtKB-KW"/>
</dbReference>
<reference evidence="8" key="1">
    <citation type="submission" date="2020-02" db="EMBL/GenBank/DDBJ databases">
        <authorList>
            <person name="Meier V. D."/>
        </authorList>
    </citation>
    <scope>NUCLEOTIDE SEQUENCE</scope>
    <source>
        <strain evidence="8">AVDCRST_MAG58</strain>
    </source>
</reference>
<evidence type="ECO:0000256" key="2">
    <source>
        <dbReference type="ARBA" id="ARBA00022722"/>
    </source>
</evidence>
<dbReference type="InterPro" id="IPR022907">
    <property type="entry name" value="VapC_family"/>
</dbReference>
<evidence type="ECO:0000256" key="4">
    <source>
        <dbReference type="ARBA" id="ARBA00022801"/>
    </source>
</evidence>
<dbReference type="SUPFAM" id="SSF88723">
    <property type="entry name" value="PIN domain-like"/>
    <property type="match status" value="1"/>
</dbReference>
<dbReference type="AlphaFoldDB" id="A0A6J4R6P9"/>
<keyword evidence="5 6" id="KW-0460">Magnesium</keyword>
<feature type="binding site" evidence="6">
    <location>
        <position position="5"/>
    </location>
    <ligand>
        <name>Mg(2+)</name>
        <dbReference type="ChEBI" id="CHEBI:18420"/>
    </ligand>
</feature>
<gene>
    <name evidence="6" type="primary">vapC</name>
    <name evidence="8" type="ORF">AVDCRST_MAG58-2485</name>
</gene>
<name>A0A6J4R6P9_9ACTN</name>
<feature type="domain" description="PIN" evidence="7">
    <location>
        <begin position="2"/>
        <end position="112"/>
    </location>
</feature>
<evidence type="ECO:0000259" key="7">
    <source>
        <dbReference type="Pfam" id="PF01850"/>
    </source>
</evidence>